<evidence type="ECO:0000313" key="2">
    <source>
        <dbReference type="EMBL" id="PLW05015.1"/>
    </source>
</evidence>
<comment type="caution">
    <text evidence="2">The sequence shown here is derived from an EMBL/GenBank/DDBJ whole genome shotgun (WGS) entry which is preliminary data.</text>
</comment>
<gene>
    <name evidence="3" type="ORF">PCASD_02854</name>
    <name evidence="2" type="ORF">PCASD_26938</name>
</gene>
<accession>A0A2N5RVJ0</accession>
<feature type="compositionally biased region" description="Polar residues" evidence="1">
    <location>
        <begin position="94"/>
        <end position="110"/>
    </location>
</feature>
<feature type="region of interest" description="Disordered" evidence="1">
    <location>
        <begin position="85"/>
        <end position="116"/>
    </location>
</feature>
<reference evidence="2 4" key="1">
    <citation type="submission" date="2017-11" db="EMBL/GenBank/DDBJ databases">
        <title>De novo assembly and phasing of dikaryotic genomes from two isolates of Puccinia coronata f. sp. avenae, the causal agent of oat crown rust.</title>
        <authorList>
            <person name="Miller M.E."/>
            <person name="Zhang Y."/>
            <person name="Omidvar V."/>
            <person name="Sperschneider J."/>
            <person name="Schwessinger B."/>
            <person name="Raley C."/>
            <person name="Palmer J.M."/>
            <person name="Garnica D."/>
            <person name="Upadhyaya N."/>
            <person name="Rathjen J."/>
            <person name="Taylor J.M."/>
            <person name="Park R.F."/>
            <person name="Dodds P.N."/>
            <person name="Hirsch C.D."/>
            <person name="Kianian S.F."/>
            <person name="Figueroa M."/>
        </authorList>
    </citation>
    <scope>NUCLEOTIDE SEQUENCE [LARGE SCALE GENOMIC DNA]</scope>
    <source>
        <strain evidence="2">12SD80</strain>
    </source>
</reference>
<evidence type="ECO:0000313" key="4">
    <source>
        <dbReference type="Proteomes" id="UP000235392"/>
    </source>
</evidence>
<protein>
    <submittedName>
        <fullName evidence="2">Uncharacterized protein</fullName>
    </submittedName>
</protein>
<evidence type="ECO:0000256" key="1">
    <source>
        <dbReference type="SAM" id="MobiDB-lite"/>
    </source>
</evidence>
<dbReference type="Proteomes" id="UP000235392">
    <property type="component" value="Unassembled WGS sequence"/>
</dbReference>
<name>A0A2N5RVJ0_9BASI</name>
<dbReference type="EMBL" id="PGCI01001418">
    <property type="protein sequence ID" value="PLW05015.1"/>
    <property type="molecule type" value="Genomic_DNA"/>
</dbReference>
<feature type="region of interest" description="Disordered" evidence="1">
    <location>
        <begin position="1"/>
        <end position="32"/>
    </location>
</feature>
<dbReference type="AlphaFoldDB" id="A0A2N5RVJ0"/>
<evidence type="ECO:0000313" key="3">
    <source>
        <dbReference type="EMBL" id="PLW48325.1"/>
    </source>
</evidence>
<dbReference type="EMBL" id="PGCI01000024">
    <property type="protein sequence ID" value="PLW48325.1"/>
    <property type="molecule type" value="Genomic_DNA"/>
</dbReference>
<sequence>MATGLTGPTIASTPNVALPLSSPPKPPESPLRTAARMIDKGVCVYDALAPPQCKHDFVIAHNPSKIAGQQESPLILQETWPIDSTEPPWKERNTSNGSAVAVSALSSPQPTLDGPLGKARMIDEEVCVYDMLAPPQCECRDCTENKDVSDGSQTHDLS</sequence>
<organism evidence="2 4">
    <name type="scientific">Puccinia coronata f. sp. avenae</name>
    <dbReference type="NCBI Taxonomy" id="200324"/>
    <lineage>
        <taxon>Eukaryota</taxon>
        <taxon>Fungi</taxon>
        <taxon>Dikarya</taxon>
        <taxon>Basidiomycota</taxon>
        <taxon>Pucciniomycotina</taxon>
        <taxon>Pucciniomycetes</taxon>
        <taxon>Pucciniales</taxon>
        <taxon>Pucciniaceae</taxon>
        <taxon>Puccinia</taxon>
    </lineage>
</organism>
<proteinExistence type="predicted"/>